<comment type="caution">
    <text evidence="1">The sequence shown here is derived from an EMBL/GenBank/DDBJ whole genome shotgun (WGS) entry which is preliminary data.</text>
</comment>
<proteinExistence type="predicted"/>
<sequence>MPLVNKIKPMCMTQENGKIIAQNGGFGSVDNHCCVPLEETNTNDLAIGYESNPRLEWLDDPAQAKNFWLTFVGIDKLYSLDSLPSLSTHTEPRAR</sequence>
<dbReference type="AlphaFoldDB" id="A0A8T0EQ23"/>
<name>A0A8T0EQ23_ARGBR</name>
<reference evidence="1" key="1">
    <citation type="journal article" date="2020" name="bioRxiv">
        <title>Chromosome-level reference genome of the European wasp spider Argiope bruennichi: a resource for studies on range expansion and evolutionary adaptation.</title>
        <authorList>
            <person name="Sheffer M.M."/>
            <person name="Hoppe A."/>
            <person name="Krehenwinkel H."/>
            <person name="Uhl G."/>
            <person name="Kuss A.W."/>
            <person name="Jensen L."/>
            <person name="Jensen C."/>
            <person name="Gillespie R.G."/>
            <person name="Hoff K.J."/>
            <person name="Prost S."/>
        </authorList>
    </citation>
    <scope>NUCLEOTIDE SEQUENCE</scope>
</reference>
<reference evidence="1" key="2">
    <citation type="submission" date="2020-06" db="EMBL/GenBank/DDBJ databases">
        <authorList>
            <person name="Sheffer M."/>
        </authorList>
    </citation>
    <scope>NUCLEOTIDE SEQUENCE</scope>
</reference>
<dbReference type="EMBL" id="JABXBU010002227">
    <property type="protein sequence ID" value="KAF8774279.1"/>
    <property type="molecule type" value="Genomic_DNA"/>
</dbReference>
<evidence type="ECO:0000313" key="1">
    <source>
        <dbReference type="EMBL" id="KAF8774279.1"/>
    </source>
</evidence>
<protein>
    <submittedName>
        <fullName evidence="1">Uncharacterized protein</fullName>
    </submittedName>
</protein>
<organism evidence="1 2">
    <name type="scientific">Argiope bruennichi</name>
    <name type="common">Wasp spider</name>
    <name type="synonym">Aranea bruennichi</name>
    <dbReference type="NCBI Taxonomy" id="94029"/>
    <lineage>
        <taxon>Eukaryota</taxon>
        <taxon>Metazoa</taxon>
        <taxon>Ecdysozoa</taxon>
        <taxon>Arthropoda</taxon>
        <taxon>Chelicerata</taxon>
        <taxon>Arachnida</taxon>
        <taxon>Araneae</taxon>
        <taxon>Araneomorphae</taxon>
        <taxon>Entelegynae</taxon>
        <taxon>Araneoidea</taxon>
        <taxon>Araneidae</taxon>
        <taxon>Argiope</taxon>
    </lineage>
</organism>
<dbReference type="Proteomes" id="UP000807504">
    <property type="component" value="Unassembled WGS sequence"/>
</dbReference>
<gene>
    <name evidence="1" type="ORF">HNY73_016847</name>
</gene>
<evidence type="ECO:0000313" key="2">
    <source>
        <dbReference type="Proteomes" id="UP000807504"/>
    </source>
</evidence>
<keyword evidence="2" id="KW-1185">Reference proteome</keyword>
<accession>A0A8T0EQ23</accession>